<evidence type="ECO:0000256" key="2">
    <source>
        <dbReference type="ARBA" id="ARBA00007845"/>
    </source>
</evidence>
<protein>
    <recommendedName>
        <fullName evidence="15">CW-type domain-containing protein</fullName>
    </recommendedName>
</protein>
<dbReference type="Gene3D" id="3.30.565.10">
    <property type="entry name" value="Histidine kinase-like ATPase, C-terminal domain"/>
    <property type="match status" value="1"/>
</dbReference>
<feature type="domain" description="CW-type" evidence="15">
    <location>
        <begin position="682"/>
        <end position="732"/>
    </location>
</feature>
<evidence type="ECO:0000256" key="6">
    <source>
        <dbReference type="ARBA" id="ARBA00022763"/>
    </source>
</evidence>
<reference evidence="16" key="1">
    <citation type="submission" date="2024-03" db="EMBL/GenBank/DDBJ databases">
        <title>WGS assembly of Saponaria officinalis var. Norfolk2.</title>
        <authorList>
            <person name="Jenkins J."/>
            <person name="Shu S."/>
            <person name="Grimwood J."/>
            <person name="Barry K."/>
            <person name="Goodstein D."/>
            <person name="Schmutz J."/>
            <person name="Leebens-Mack J."/>
            <person name="Osbourn A."/>
        </authorList>
    </citation>
    <scope>NUCLEOTIDE SEQUENCE [LARGE SCALE GENOMIC DNA]</scope>
    <source>
        <strain evidence="16">JIC</strain>
    </source>
</reference>
<evidence type="ECO:0000256" key="8">
    <source>
        <dbReference type="ARBA" id="ARBA00022833"/>
    </source>
</evidence>
<dbReference type="Proteomes" id="UP001443914">
    <property type="component" value="Unassembled WGS sequence"/>
</dbReference>
<dbReference type="InterPro" id="IPR041006">
    <property type="entry name" value="Morc_S5"/>
</dbReference>
<comment type="similarity">
    <text evidence="2">Belongs to the MORC ATPase protein family.</text>
</comment>
<keyword evidence="3" id="KW-0540">Nuclease</keyword>
<dbReference type="AlphaFoldDB" id="A0AAW1K718"/>
<dbReference type="InterPro" id="IPR036890">
    <property type="entry name" value="HATPase_C_sf"/>
</dbReference>
<feature type="compositionally biased region" description="Basic and acidic residues" evidence="14">
    <location>
        <begin position="776"/>
        <end position="785"/>
    </location>
</feature>
<organism evidence="16 17">
    <name type="scientific">Saponaria officinalis</name>
    <name type="common">Common soapwort</name>
    <name type="synonym">Lychnis saponaria</name>
    <dbReference type="NCBI Taxonomy" id="3572"/>
    <lineage>
        <taxon>Eukaryota</taxon>
        <taxon>Viridiplantae</taxon>
        <taxon>Streptophyta</taxon>
        <taxon>Embryophyta</taxon>
        <taxon>Tracheophyta</taxon>
        <taxon>Spermatophyta</taxon>
        <taxon>Magnoliopsida</taxon>
        <taxon>eudicotyledons</taxon>
        <taxon>Gunneridae</taxon>
        <taxon>Pentapetalae</taxon>
        <taxon>Caryophyllales</taxon>
        <taxon>Caryophyllaceae</taxon>
        <taxon>Caryophylleae</taxon>
        <taxon>Saponaria</taxon>
    </lineage>
</organism>
<keyword evidence="11" id="KW-0943">RNA-mediated gene silencing</keyword>
<evidence type="ECO:0000256" key="4">
    <source>
        <dbReference type="ARBA" id="ARBA00022723"/>
    </source>
</evidence>
<accession>A0AAW1K718</accession>
<keyword evidence="5" id="KW-0378">Hydrolase</keyword>
<dbReference type="Pfam" id="PF07496">
    <property type="entry name" value="zf-CW"/>
    <property type="match status" value="1"/>
</dbReference>
<dbReference type="PANTHER" id="PTHR23336">
    <property type="entry name" value="ZINC FINGER CW-TYPE COILED-COIL DOMAIN PROTEIN 3"/>
    <property type="match status" value="1"/>
</dbReference>
<dbReference type="GO" id="GO:0005634">
    <property type="term" value="C:nucleus"/>
    <property type="evidence" value="ECO:0007669"/>
    <property type="project" value="UniProtKB-SubCell"/>
</dbReference>
<name>A0AAW1K718_SAPOF</name>
<dbReference type="SUPFAM" id="SSF55874">
    <property type="entry name" value="ATPase domain of HSP90 chaperone/DNA topoisomerase II/histidine kinase"/>
    <property type="match status" value="1"/>
</dbReference>
<gene>
    <name evidence="16" type="ORF">RND81_06G024900</name>
</gene>
<keyword evidence="13" id="KW-0539">Nucleus</keyword>
<comment type="subcellular location">
    <subcellularLocation>
        <location evidence="1">Nucleus</location>
    </subcellularLocation>
</comment>
<dbReference type="PROSITE" id="PS51050">
    <property type="entry name" value="ZF_CW"/>
    <property type="match status" value="1"/>
</dbReference>
<evidence type="ECO:0000256" key="5">
    <source>
        <dbReference type="ARBA" id="ARBA00022759"/>
    </source>
</evidence>
<feature type="region of interest" description="Disordered" evidence="14">
    <location>
        <begin position="749"/>
        <end position="813"/>
    </location>
</feature>
<keyword evidence="10" id="KW-0175">Coiled coil</keyword>
<dbReference type="PANTHER" id="PTHR23336:SF11">
    <property type="entry name" value="OS06G0622000 PROTEIN"/>
    <property type="match status" value="1"/>
</dbReference>
<dbReference type="Pfam" id="PF13589">
    <property type="entry name" value="HATPase_c_3"/>
    <property type="match status" value="1"/>
</dbReference>
<feature type="compositionally biased region" description="Basic residues" evidence="14">
    <location>
        <begin position="799"/>
        <end position="813"/>
    </location>
</feature>
<evidence type="ECO:0000256" key="12">
    <source>
        <dbReference type="ARBA" id="ARBA00023204"/>
    </source>
</evidence>
<keyword evidence="17" id="KW-1185">Reference proteome</keyword>
<evidence type="ECO:0000313" key="17">
    <source>
        <dbReference type="Proteomes" id="UP001443914"/>
    </source>
</evidence>
<keyword evidence="4" id="KW-0479">Metal-binding</keyword>
<comment type="caution">
    <text evidence="16">The sequence shown here is derived from an EMBL/GenBank/DDBJ whole genome shotgun (WGS) entry which is preliminary data.</text>
</comment>
<dbReference type="EMBL" id="JBDFQZ010000006">
    <property type="protein sequence ID" value="KAK9713399.1"/>
    <property type="molecule type" value="Genomic_DNA"/>
</dbReference>
<keyword evidence="7" id="KW-0863">Zinc-finger</keyword>
<evidence type="ECO:0000256" key="1">
    <source>
        <dbReference type="ARBA" id="ARBA00004123"/>
    </source>
</evidence>
<dbReference type="GO" id="GO:0031349">
    <property type="term" value="P:positive regulation of defense response"/>
    <property type="evidence" value="ECO:0007669"/>
    <property type="project" value="UniProtKB-ARBA"/>
</dbReference>
<dbReference type="GO" id="GO:0006325">
    <property type="term" value="P:chromatin organization"/>
    <property type="evidence" value="ECO:0007669"/>
    <property type="project" value="UniProtKB-KW"/>
</dbReference>
<evidence type="ECO:0000256" key="9">
    <source>
        <dbReference type="ARBA" id="ARBA00022853"/>
    </source>
</evidence>
<dbReference type="InterPro" id="IPR011124">
    <property type="entry name" value="Znf_CW"/>
</dbReference>
<keyword evidence="9" id="KW-0156">Chromatin regulator</keyword>
<dbReference type="GO" id="GO:0031047">
    <property type="term" value="P:regulatory ncRNA-mediated gene silencing"/>
    <property type="evidence" value="ECO:0007669"/>
    <property type="project" value="UniProtKB-KW"/>
</dbReference>
<evidence type="ECO:0000256" key="3">
    <source>
        <dbReference type="ARBA" id="ARBA00022722"/>
    </source>
</evidence>
<dbReference type="GO" id="GO:0004519">
    <property type="term" value="F:endonuclease activity"/>
    <property type="evidence" value="ECO:0007669"/>
    <property type="project" value="UniProtKB-KW"/>
</dbReference>
<keyword evidence="6" id="KW-0227">DNA damage</keyword>
<dbReference type="GO" id="GO:0008270">
    <property type="term" value="F:zinc ion binding"/>
    <property type="evidence" value="ECO:0007669"/>
    <property type="project" value="UniProtKB-KW"/>
</dbReference>
<keyword evidence="5" id="KW-0255">Endonuclease</keyword>
<sequence length="813" mass="92133">MLQPLIVLRHFSTSSQFQLPTFFHYAPIGPPCLYLLLVSRYICFNTSFNLFTLLWKIFNCLLKPFVFIWLHKEDMGPKSGSKSDSKKHTKACYIRLMKDCKLICRTKCINPPIPVRPSWTIDIVRRKSVNGLSNLPHFNLYPAIEDPSQKFEWNKFLPFLYNYDKVAVVEIDGLKIFISPSEPANLSKSTEGLCFTHAVVAYDQTEFIVKEVCDTSVDQKQGLAVRTVNVLPERSATKSSPQPHVPPLVSCLKEVNALNLDVYVKGSNSDEKGTCSSISKCYGAVNNDVPISEKDVSTERSFVRADPSYLKTLGQAHSGWTFGAIAELVDNSRDAKALRLEISVETIYDKTSCCEIPMLSIVDDGVGMDHKDMLRMTGSMRLGRDALVLTQTKHSRSIAFLSQSLNEGKDNLEIPIVSYCRQGQCMEFDTNVQSEALAKYNLEAIKEFSPFNEYLIGEKAGLFQCSTGTQIYIWNLDKWGSDYSLEWQEGVRGGSSFLQGDILIRSRRVRTRPGQTSRKVSVDYSLRAYLEVIFLEPRMKIFVQGSQVKSHPLEKCLNNTVVINEELMGKPVRLTLGRSQVDLDEGNSGMFLYWHGRLIEAYKRVGGMIHSADMGRGVIGVMDVSQLMDDGKGGVWVHSNKQGFQDCEIYARLEEWLGQKANDYWDNLFDAVELKKGNARRYKPDNEWVQCEKCRKWRMLDADFDTKYLPKDWFCYMEPFNGKCEMPEQKPGRGIVTVGIKRSGYSFGAASDDKESNQIVKGSPAAKVSRSGTSVLERDKDKEDDLNQTSEEDVERPVLKRIRRGHPRSCAKK</sequence>
<evidence type="ECO:0000313" key="16">
    <source>
        <dbReference type="EMBL" id="KAK9713399.1"/>
    </source>
</evidence>
<keyword evidence="8" id="KW-0862">Zinc</keyword>
<dbReference type="GO" id="GO:0006281">
    <property type="term" value="P:DNA repair"/>
    <property type="evidence" value="ECO:0007669"/>
    <property type="project" value="UniProtKB-KW"/>
</dbReference>
<proteinExistence type="inferred from homology"/>
<evidence type="ECO:0000256" key="13">
    <source>
        <dbReference type="ARBA" id="ARBA00023242"/>
    </source>
</evidence>
<evidence type="ECO:0000256" key="7">
    <source>
        <dbReference type="ARBA" id="ARBA00022771"/>
    </source>
</evidence>
<evidence type="ECO:0000256" key="14">
    <source>
        <dbReference type="SAM" id="MobiDB-lite"/>
    </source>
</evidence>
<dbReference type="Pfam" id="PF17942">
    <property type="entry name" value="Morc6_S5"/>
    <property type="match status" value="1"/>
</dbReference>
<dbReference type="InterPro" id="IPR045261">
    <property type="entry name" value="MORC_ATPase"/>
</dbReference>
<dbReference type="GO" id="GO:0016887">
    <property type="term" value="F:ATP hydrolysis activity"/>
    <property type="evidence" value="ECO:0007669"/>
    <property type="project" value="InterPro"/>
</dbReference>
<evidence type="ECO:0000259" key="15">
    <source>
        <dbReference type="PROSITE" id="PS51050"/>
    </source>
</evidence>
<evidence type="ECO:0000256" key="11">
    <source>
        <dbReference type="ARBA" id="ARBA00023158"/>
    </source>
</evidence>
<dbReference type="Gene3D" id="3.30.40.100">
    <property type="match status" value="1"/>
</dbReference>
<keyword evidence="12" id="KW-0234">DNA repair</keyword>
<evidence type="ECO:0000256" key="10">
    <source>
        <dbReference type="ARBA" id="ARBA00023054"/>
    </source>
</evidence>